<dbReference type="Proteomes" id="UP001596972">
    <property type="component" value="Unassembled WGS sequence"/>
</dbReference>
<accession>A0ABW3EW19</accession>
<proteinExistence type="predicted"/>
<protein>
    <submittedName>
        <fullName evidence="2">Uncharacterized protein</fullName>
    </submittedName>
</protein>
<name>A0ABW3EW19_9ACTN</name>
<organism evidence="2 3">
    <name type="scientific">Actinomadura sediminis</name>
    <dbReference type="NCBI Taxonomy" id="1038904"/>
    <lineage>
        <taxon>Bacteria</taxon>
        <taxon>Bacillati</taxon>
        <taxon>Actinomycetota</taxon>
        <taxon>Actinomycetes</taxon>
        <taxon>Streptosporangiales</taxon>
        <taxon>Thermomonosporaceae</taxon>
        <taxon>Actinomadura</taxon>
    </lineage>
</organism>
<dbReference type="EMBL" id="JBHTJA010000069">
    <property type="protein sequence ID" value="MFD0903996.1"/>
    <property type="molecule type" value="Genomic_DNA"/>
</dbReference>
<evidence type="ECO:0000313" key="3">
    <source>
        <dbReference type="Proteomes" id="UP001596972"/>
    </source>
</evidence>
<gene>
    <name evidence="2" type="ORF">ACFQ11_26675</name>
</gene>
<feature type="region of interest" description="Disordered" evidence="1">
    <location>
        <begin position="1"/>
        <end position="28"/>
    </location>
</feature>
<evidence type="ECO:0000256" key="1">
    <source>
        <dbReference type="SAM" id="MobiDB-lite"/>
    </source>
</evidence>
<feature type="compositionally biased region" description="Low complexity" evidence="1">
    <location>
        <begin position="1"/>
        <end position="13"/>
    </location>
</feature>
<comment type="caution">
    <text evidence="2">The sequence shown here is derived from an EMBL/GenBank/DDBJ whole genome shotgun (WGS) entry which is preliminary data.</text>
</comment>
<sequence>MVDAAAQQDAQPDLLGRAEEAPTGVRAEPVAVDNAPRRLNGTREIVRGAGGHKVLRLEVGAGFRVMSGRGGRFRPGGLRFLIQDGYTGFHRAVGK</sequence>
<keyword evidence="3" id="KW-1185">Reference proteome</keyword>
<reference evidence="3" key="1">
    <citation type="journal article" date="2019" name="Int. J. Syst. Evol. Microbiol.">
        <title>The Global Catalogue of Microorganisms (GCM) 10K type strain sequencing project: providing services to taxonomists for standard genome sequencing and annotation.</title>
        <authorList>
            <consortium name="The Broad Institute Genomics Platform"/>
            <consortium name="The Broad Institute Genome Sequencing Center for Infectious Disease"/>
            <person name="Wu L."/>
            <person name="Ma J."/>
        </authorList>
    </citation>
    <scope>NUCLEOTIDE SEQUENCE [LARGE SCALE GENOMIC DNA]</scope>
    <source>
        <strain evidence="3">JCM 31202</strain>
    </source>
</reference>
<dbReference type="RefSeq" id="WP_378303389.1">
    <property type="nucleotide sequence ID" value="NZ_JBHTJA010000069.1"/>
</dbReference>
<evidence type="ECO:0000313" key="2">
    <source>
        <dbReference type="EMBL" id="MFD0903996.1"/>
    </source>
</evidence>